<protein>
    <submittedName>
        <fullName evidence="2">BgTH12-06875</fullName>
    </submittedName>
</protein>
<name>A0A9W4GII1_BLUGR</name>
<reference evidence="2" key="1">
    <citation type="submission" date="2020-10" db="EMBL/GenBank/DDBJ databases">
        <authorList>
            <person name="Muller C M."/>
        </authorList>
    </citation>
    <scope>NUCLEOTIDE SEQUENCE</scope>
    <source>
        <strain evidence="2">THUN-12</strain>
    </source>
</reference>
<feature type="region of interest" description="Disordered" evidence="1">
    <location>
        <begin position="29"/>
        <end position="48"/>
    </location>
</feature>
<evidence type="ECO:0000313" key="3">
    <source>
        <dbReference type="Proteomes" id="UP000683417"/>
    </source>
</evidence>
<evidence type="ECO:0000256" key="1">
    <source>
        <dbReference type="SAM" id="MobiDB-lite"/>
    </source>
</evidence>
<dbReference type="AlphaFoldDB" id="A0A9W4GII1"/>
<feature type="compositionally biased region" description="Basic and acidic residues" evidence="1">
    <location>
        <begin position="31"/>
        <end position="48"/>
    </location>
</feature>
<feature type="non-terminal residue" evidence="2">
    <location>
        <position position="1"/>
    </location>
</feature>
<accession>A0A9W4GII1</accession>
<dbReference type="Proteomes" id="UP000683417">
    <property type="component" value="Unassembled WGS sequence"/>
</dbReference>
<gene>
    <name evidence="2" type="ORF">BGTH12_LOCUS7301</name>
</gene>
<organism evidence="2 3">
    <name type="scientific">Blumeria graminis f. sp. triticale</name>
    <dbReference type="NCBI Taxonomy" id="1689686"/>
    <lineage>
        <taxon>Eukaryota</taxon>
        <taxon>Fungi</taxon>
        <taxon>Dikarya</taxon>
        <taxon>Ascomycota</taxon>
        <taxon>Pezizomycotina</taxon>
        <taxon>Leotiomycetes</taxon>
        <taxon>Erysiphales</taxon>
        <taxon>Erysiphaceae</taxon>
        <taxon>Blumeria</taxon>
    </lineage>
</organism>
<comment type="caution">
    <text evidence="2">The sequence shown here is derived from an EMBL/GenBank/DDBJ whole genome shotgun (WGS) entry which is preliminary data.</text>
</comment>
<dbReference type="EMBL" id="CAJHIT010000010">
    <property type="protein sequence ID" value="CAD6505943.1"/>
    <property type="molecule type" value="Genomic_DNA"/>
</dbReference>
<proteinExistence type="predicted"/>
<evidence type="ECO:0000313" key="2">
    <source>
        <dbReference type="EMBL" id="CAD6505943.1"/>
    </source>
</evidence>
<sequence length="48" mass="5624">VELKFQPPKSWNVRTPSATLIDKVRALTNDTRSKHERDTAERETLEQM</sequence>